<evidence type="ECO:0000259" key="7">
    <source>
        <dbReference type="Pfam" id="PF25967"/>
    </source>
</evidence>
<dbReference type="Pfam" id="PF25967">
    <property type="entry name" value="RND-MFP_C"/>
    <property type="match status" value="1"/>
</dbReference>
<evidence type="ECO:0000256" key="3">
    <source>
        <dbReference type="ARBA" id="ARBA00022448"/>
    </source>
</evidence>
<dbReference type="Gene3D" id="2.40.420.20">
    <property type="match status" value="1"/>
</dbReference>
<evidence type="ECO:0000259" key="5">
    <source>
        <dbReference type="Pfam" id="PF25917"/>
    </source>
</evidence>
<feature type="domain" description="CusB-like beta-barrel" evidence="6">
    <location>
        <begin position="191"/>
        <end position="261"/>
    </location>
</feature>
<protein>
    <submittedName>
        <fullName evidence="8">RND family efflux transporter MFP subunit</fullName>
    </submittedName>
</protein>
<dbReference type="InterPro" id="IPR058625">
    <property type="entry name" value="MdtA-like_BSH"/>
</dbReference>
<dbReference type="Gene3D" id="1.10.287.470">
    <property type="entry name" value="Helix hairpin bin"/>
    <property type="match status" value="1"/>
</dbReference>
<evidence type="ECO:0000313" key="8">
    <source>
        <dbReference type="EMBL" id="NIJ46397.1"/>
    </source>
</evidence>
<sequence>MRHLLMLTAFAFLLASCSHKEEPKIKEPTQKATVKEITSTSENELLTYSGTIEADNIVSLGFSVGGRVNHLAVQEGQRVEKGQLLASIEDISYQNEFIIAEASAEQDTDNFNRLNGLYKKGSLPERDFIAAKVAIAKAKANKSMAAKNLADTKLYAPFTGIITAKTTEIGATATPGVPAFTIMKTDKMYAKASITESEISKLTLGKEATVTVASLNQTFKGTIDILNPSADELTRTFTVKVGLDNSDHKLLPGMISSILINTGNPVNVISIPSVSVVRDANDLLYVFVAENGKAIKKRITVSGFKGNNIIVTSGIKVGDKVLVEGQKNVKEGQAIAL</sequence>
<dbReference type="Pfam" id="PF25954">
    <property type="entry name" value="Beta-barrel_RND_2"/>
    <property type="match status" value="1"/>
</dbReference>
<accession>A0ABX0UHA3</accession>
<dbReference type="SUPFAM" id="SSF111369">
    <property type="entry name" value="HlyD-like secretion proteins"/>
    <property type="match status" value="1"/>
</dbReference>
<comment type="similarity">
    <text evidence="2">Belongs to the membrane fusion protein (MFP) (TC 8.A.1) family.</text>
</comment>
<keyword evidence="4" id="KW-0732">Signal</keyword>
<dbReference type="Gene3D" id="2.40.30.170">
    <property type="match status" value="1"/>
</dbReference>
<dbReference type="Proteomes" id="UP000745859">
    <property type="component" value="Unassembled WGS sequence"/>
</dbReference>
<evidence type="ECO:0000259" key="6">
    <source>
        <dbReference type="Pfam" id="PF25954"/>
    </source>
</evidence>
<dbReference type="EMBL" id="JAASQL010000006">
    <property type="protein sequence ID" value="NIJ46397.1"/>
    <property type="molecule type" value="Genomic_DNA"/>
</dbReference>
<comment type="subcellular location">
    <subcellularLocation>
        <location evidence="1">Cell envelope</location>
    </subcellularLocation>
</comment>
<comment type="caution">
    <text evidence="8">The sequence shown here is derived from an EMBL/GenBank/DDBJ whole genome shotgun (WGS) entry which is preliminary data.</text>
</comment>
<feature type="signal peptide" evidence="4">
    <location>
        <begin position="1"/>
        <end position="20"/>
    </location>
</feature>
<dbReference type="PANTHER" id="PTHR30469">
    <property type="entry name" value="MULTIDRUG RESISTANCE PROTEIN MDTA"/>
    <property type="match status" value="1"/>
</dbReference>
<dbReference type="Gene3D" id="2.40.50.100">
    <property type="match status" value="1"/>
</dbReference>
<proteinExistence type="inferred from homology"/>
<organism evidence="8 9">
    <name type="scientific">Wenyingzhuangia heitensis</name>
    <dbReference type="NCBI Taxonomy" id="1487859"/>
    <lineage>
        <taxon>Bacteria</taxon>
        <taxon>Pseudomonadati</taxon>
        <taxon>Bacteroidota</taxon>
        <taxon>Flavobacteriia</taxon>
        <taxon>Flavobacteriales</taxon>
        <taxon>Flavobacteriaceae</taxon>
        <taxon>Wenyingzhuangia</taxon>
    </lineage>
</organism>
<feature type="domain" description="Multidrug resistance protein MdtA-like barrel-sandwich hybrid" evidence="5">
    <location>
        <begin position="56"/>
        <end position="183"/>
    </location>
</feature>
<dbReference type="PROSITE" id="PS51257">
    <property type="entry name" value="PROKAR_LIPOPROTEIN"/>
    <property type="match status" value="1"/>
</dbReference>
<evidence type="ECO:0000256" key="2">
    <source>
        <dbReference type="ARBA" id="ARBA00009477"/>
    </source>
</evidence>
<dbReference type="Pfam" id="PF25917">
    <property type="entry name" value="BSH_RND"/>
    <property type="match status" value="1"/>
</dbReference>
<gene>
    <name evidence="8" type="ORF">FHR24_002884</name>
</gene>
<evidence type="ECO:0000256" key="4">
    <source>
        <dbReference type="SAM" id="SignalP"/>
    </source>
</evidence>
<dbReference type="InterPro" id="IPR006143">
    <property type="entry name" value="RND_pump_MFP"/>
</dbReference>
<evidence type="ECO:0000256" key="1">
    <source>
        <dbReference type="ARBA" id="ARBA00004196"/>
    </source>
</evidence>
<feature type="chain" id="PRO_5045106620" evidence="4">
    <location>
        <begin position="21"/>
        <end position="337"/>
    </location>
</feature>
<keyword evidence="9" id="KW-1185">Reference proteome</keyword>
<feature type="domain" description="Multidrug resistance protein MdtA-like C-terminal permuted SH3" evidence="7">
    <location>
        <begin position="267"/>
        <end position="326"/>
    </location>
</feature>
<evidence type="ECO:0000313" key="9">
    <source>
        <dbReference type="Proteomes" id="UP000745859"/>
    </source>
</evidence>
<dbReference type="InterPro" id="IPR058792">
    <property type="entry name" value="Beta-barrel_RND_2"/>
</dbReference>
<reference evidence="8 9" key="1">
    <citation type="submission" date="2020-03" db="EMBL/GenBank/DDBJ databases">
        <title>Genomic Encyclopedia of Type Strains, Phase IV (KMG-IV): sequencing the most valuable type-strain genomes for metagenomic binning, comparative biology and taxonomic classification.</title>
        <authorList>
            <person name="Goeker M."/>
        </authorList>
    </citation>
    <scope>NUCLEOTIDE SEQUENCE [LARGE SCALE GENOMIC DNA]</scope>
    <source>
        <strain evidence="8 9">DSM 101599</strain>
    </source>
</reference>
<dbReference type="InterPro" id="IPR058627">
    <property type="entry name" value="MdtA-like_C"/>
</dbReference>
<name>A0ABX0UHA3_9FLAO</name>
<keyword evidence="3" id="KW-0813">Transport</keyword>
<dbReference type="NCBIfam" id="TIGR01730">
    <property type="entry name" value="RND_mfp"/>
    <property type="match status" value="1"/>
</dbReference>
<dbReference type="RefSeq" id="WP_167190439.1">
    <property type="nucleotide sequence ID" value="NZ_JAASQL010000006.1"/>
</dbReference>